<dbReference type="AlphaFoldDB" id="A0A9W6GZ33"/>
<accession>A0A9W6GZ33</accession>
<protein>
    <submittedName>
        <fullName evidence="1">Uncharacterized protein</fullName>
    </submittedName>
</protein>
<proteinExistence type="predicted"/>
<reference evidence="1" key="1">
    <citation type="journal article" date="2023" name="Int. J. Syst. Evol. Microbiol.">
        <title>Methylocystis iwaonis sp. nov., a type II methane-oxidizing bacterium from surface soil of a rice paddy field in Japan, and emended description of the genus Methylocystis (ex Whittenbury et al. 1970) Bowman et al. 1993.</title>
        <authorList>
            <person name="Kaise H."/>
            <person name="Sawadogo J.B."/>
            <person name="Alam M.S."/>
            <person name="Ueno C."/>
            <person name="Dianou D."/>
            <person name="Shinjo R."/>
            <person name="Asakawa S."/>
        </authorList>
    </citation>
    <scope>NUCLEOTIDE SEQUENCE</scope>
    <source>
        <strain evidence="1">LMG27198</strain>
    </source>
</reference>
<evidence type="ECO:0000313" key="1">
    <source>
        <dbReference type="EMBL" id="GLI95566.1"/>
    </source>
</evidence>
<keyword evidence="2" id="KW-1185">Reference proteome</keyword>
<gene>
    <name evidence="1" type="ORF">LMG27198_45580</name>
</gene>
<evidence type="ECO:0000313" key="2">
    <source>
        <dbReference type="Proteomes" id="UP001144323"/>
    </source>
</evidence>
<organism evidence="1 2">
    <name type="scientific">Methylocystis echinoides</name>
    <dbReference type="NCBI Taxonomy" id="29468"/>
    <lineage>
        <taxon>Bacteria</taxon>
        <taxon>Pseudomonadati</taxon>
        <taxon>Pseudomonadota</taxon>
        <taxon>Alphaproteobacteria</taxon>
        <taxon>Hyphomicrobiales</taxon>
        <taxon>Methylocystaceae</taxon>
        <taxon>Methylocystis</taxon>
    </lineage>
</organism>
<sequence length="225" mass="24979">MDAAVARVMAGEVPVATRKFLWDFLEGVESGTTNNSNRGKTLTVLTRIWVSVPKQAEPLKHAALKCVASTSGQARIGLHWAMVVGTHPFFFDVATHVGKLIKLHGYASRSQIKRRMMETWGDRSTLERTIQHVLRSMSRWGLLRIAQEHGSLIGPPQRIEVGNEVGQVLVQSVLLGHGKGLPFSHLSDHPALFPFSVQVTARDLMRNPAFRVQRQGDQSDFVELA</sequence>
<dbReference type="EMBL" id="BSEC01000004">
    <property type="protein sequence ID" value="GLI95566.1"/>
    <property type="molecule type" value="Genomic_DNA"/>
</dbReference>
<name>A0A9W6GZ33_9HYPH</name>
<comment type="caution">
    <text evidence="1">The sequence shown here is derived from an EMBL/GenBank/DDBJ whole genome shotgun (WGS) entry which is preliminary data.</text>
</comment>
<dbReference type="Proteomes" id="UP001144323">
    <property type="component" value="Unassembled WGS sequence"/>
</dbReference>